<evidence type="ECO:0000256" key="4">
    <source>
        <dbReference type="ARBA" id="ARBA00023136"/>
    </source>
</evidence>
<accession>A0A0A7FZN8</accession>
<dbReference type="STRING" id="1561.NPD11_40"/>
<feature type="transmembrane region" description="Helical" evidence="5">
    <location>
        <begin position="277"/>
        <end position="297"/>
    </location>
</feature>
<feature type="domain" description="Sodium/calcium exchanger membrane region" evidence="6">
    <location>
        <begin position="185"/>
        <end position="326"/>
    </location>
</feature>
<gene>
    <name evidence="7" type="ORF">U729_2998</name>
</gene>
<evidence type="ECO:0000256" key="1">
    <source>
        <dbReference type="ARBA" id="ARBA00004141"/>
    </source>
</evidence>
<keyword evidence="8" id="KW-1185">Reference proteome</keyword>
<name>A0A0A7FZN8_9CLOT</name>
<dbReference type="Proteomes" id="UP000030635">
    <property type="component" value="Chromosome"/>
</dbReference>
<feature type="transmembrane region" description="Helical" evidence="5">
    <location>
        <begin position="309"/>
        <end position="327"/>
    </location>
</feature>
<dbReference type="GO" id="GO:0005886">
    <property type="term" value="C:plasma membrane"/>
    <property type="evidence" value="ECO:0007669"/>
    <property type="project" value="TreeGrafter"/>
</dbReference>
<dbReference type="Pfam" id="PF01699">
    <property type="entry name" value="Na_Ca_ex"/>
    <property type="match status" value="2"/>
</dbReference>
<keyword evidence="2 5" id="KW-0812">Transmembrane</keyword>
<dbReference type="PANTHER" id="PTHR10846:SF8">
    <property type="entry name" value="INNER MEMBRANE PROTEIN YRBG"/>
    <property type="match status" value="1"/>
</dbReference>
<dbReference type="KEGG" id="cbv:U729_2998"/>
<dbReference type="AlphaFoldDB" id="A0A0A7FZN8"/>
<proteinExistence type="predicted"/>
<evidence type="ECO:0000313" key="8">
    <source>
        <dbReference type="Proteomes" id="UP000030635"/>
    </source>
</evidence>
<keyword evidence="3 5" id="KW-1133">Transmembrane helix</keyword>
<organism evidence="7 8">
    <name type="scientific">Clostridium baratii str. Sullivan</name>
    <dbReference type="NCBI Taxonomy" id="1415775"/>
    <lineage>
        <taxon>Bacteria</taxon>
        <taxon>Bacillati</taxon>
        <taxon>Bacillota</taxon>
        <taxon>Clostridia</taxon>
        <taxon>Eubacteriales</taxon>
        <taxon>Clostridiaceae</taxon>
        <taxon>Clostridium</taxon>
    </lineage>
</organism>
<evidence type="ECO:0000256" key="3">
    <source>
        <dbReference type="ARBA" id="ARBA00022989"/>
    </source>
</evidence>
<evidence type="ECO:0000256" key="5">
    <source>
        <dbReference type="SAM" id="Phobius"/>
    </source>
</evidence>
<feature type="transmembrane region" description="Helical" evidence="5">
    <location>
        <begin position="246"/>
        <end position="265"/>
    </location>
</feature>
<reference evidence="7 8" key="1">
    <citation type="journal article" date="2015" name="Infect. Genet. Evol.">
        <title>Genomic sequences of six botulinum neurotoxin-producing strains representing three clostridial species illustrate the mobility and diversity of botulinum neurotoxin genes.</title>
        <authorList>
            <person name="Smith T.J."/>
            <person name="Hill K.K."/>
            <person name="Xie G."/>
            <person name="Foley B.T."/>
            <person name="Williamson C.H."/>
            <person name="Foster J.T."/>
            <person name="Johnson S.L."/>
            <person name="Chertkov O."/>
            <person name="Teshima H."/>
            <person name="Gibbons H.S."/>
            <person name="Johnsky L.A."/>
            <person name="Karavis M.A."/>
            <person name="Smith L.A."/>
        </authorList>
    </citation>
    <scope>NUCLEOTIDE SEQUENCE [LARGE SCALE GENOMIC DNA]</scope>
    <source>
        <strain evidence="7">Sullivan</strain>
    </source>
</reference>
<feature type="domain" description="Sodium/calcium exchanger membrane region" evidence="6">
    <location>
        <begin position="7"/>
        <end position="153"/>
    </location>
</feature>
<feature type="transmembrane region" description="Helical" evidence="5">
    <location>
        <begin position="6"/>
        <end position="25"/>
    </location>
</feature>
<dbReference type="EMBL" id="CP006905">
    <property type="protein sequence ID" value="AIY85099.1"/>
    <property type="molecule type" value="Genomic_DNA"/>
</dbReference>
<evidence type="ECO:0000256" key="2">
    <source>
        <dbReference type="ARBA" id="ARBA00022692"/>
    </source>
</evidence>
<dbReference type="NCBIfam" id="TIGR00367">
    <property type="entry name" value="calcium/sodium antiporter"/>
    <property type="match status" value="1"/>
</dbReference>
<dbReference type="Gene3D" id="1.20.1420.30">
    <property type="entry name" value="NCX, central ion-binding region"/>
    <property type="match status" value="1"/>
</dbReference>
<dbReference type="eggNOG" id="COG0530">
    <property type="taxonomic scope" value="Bacteria"/>
</dbReference>
<evidence type="ECO:0000259" key="6">
    <source>
        <dbReference type="Pfam" id="PF01699"/>
    </source>
</evidence>
<feature type="transmembrane region" description="Helical" evidence="5">
    <location>
        <begin position="80"/>
        <end position="98"/>
    </location>
</feature>
<feature type="transmembrane region" description="Helical" evidence="5">
    <location>
        <begin position="107"/>
        <end position="126"/>
    </location>
</feature>
<comment type="subcellular location">
    <subcellularLocation>
        <location evidence="1">Membrane</location>
        <topology evidence="1">Multi-pass membrane protein</topology>
    </subcellularLocation>
</comment>
<dbReference type="GO" id="GO:0005262">
    <property type="term" value="F:calcium channel activity"/>
    <property type="evidence" value="ECO:0007669"/>
    <property type="project" value="TreeGrafter"/>
</dbReference>
<dbReference type="HOGENOM" id="CLU_007948_0_3_9"/>
<feature type="transmembrane region" description="Helical" evidence="5">
    <location>
        <begin position="216"/>
        <end position="239"/>
    </location>
</feature>
<dbReference type="InterPro" id="IPR004837">
    <property type="entry name" value="NaCa_Exmemb"/>
</dbReference>
<feature type="transmembrane region" description="Helical" evidence="5">
    <location>
        <begin position="132"/>
        <end position="153"/>
    </location>
</feature>
<evidence type="ECO:0000313" key="7">
    <source>
        <dbReference type="EMBL" id="AIY85099.1"/>
    </source>
</evidence>
<feature type="transmembrane region" description="Helical" evidence="5">
    <location>
        <begin position="37"/>
        <end position="60"/>
    </location>
</feature>
<keyword evidence="4 5" id="KW-0472">Membrane</keyword>
<sequence length="329" mass="35052">MSYFINVIFLIVGFTFLIKGADLFVGSSSRIAKKIGIPSVIVGLTIVSLGTSAPELAVSSISALQGNNGIAIGNVLGSNIFNTLVVLGGTAITMPLIINKKLIKRDFFFNLIVVCLLYILAFGITLSGNDGILTRIEGIILLLISIVYTIILIKNASKSNKDETSKESSEEELNSIKIWPNVFKIIIGIIGIILGGNLVVNGATEIAYSIGMSEKLVGLTIVAVGTSLPELVTSIVAALKGETEIAIGNVLGSNIFNILLILGLSSTINPIVVTGNLSIDLMFLLFSTVVIGFLIYLNKGNDIKKLSRSEGTILVLLYVVYLSYIIIRN</sequence>
<dbReference type="PANTHER" id="PTHR10846">
    <property type="entry name" value="SODIUM/POTASSIUM/CALCIUM EXCHANGER"/>
    <property type="match status" value="1"/>
</dbReference>
<dbReference type="GO" id="GO:0008273">
    <property type="term" value="F:calcium, potassium:sodium antiporter activity"/>
    <property type="evidence" value="ECO:0007669"/>
    <property type="project" value="TreeGrafter"/>
</dbReference>
<feature type="transmembrane region" description="Helical" evidence="5">
    <location>
        <begin position="182"/>
        <end position="204"/>
    </location>
</feature>
<dbReference type="InterPro" id="IPR004481">
    <property type="entry name" value="K/Na/Ca-exchanger"/>
</dbReference>
<dbReference type="GO" id="GO:0006874">
    <property type="term" value="P:intracellular calcium ion homeostasis"/>
    <property type="evidence" value="ECO:0007669"/>
    <property type="project" value="TreeGrafter"/>
</dbReference>
<protein>
    <submittedName>
        <fullName evidence="7">Sodium/calcium exchanger family protein</fullName>
    </submittedName>
</protein>
<dbReference type="InterPro" id="IPR044880">
    <property type="entry name" value="NCX_ion-bd_dom_sf"/>
</dbReference>